<dbReference type="InterPro" id="IPR043519">
    <property type="entry name" value="NT_sf"/>
</dbReference>
<accession>A0A8J5ZGZ5</accession>
<feature type="compositionally biased region" description="Polar residues" evidence="1">
    <location>
        <begin position="308"/>
        <end position="351"/>
    </location>
</feature>
<feature type="region of interest" description="Disordered" evidence="1">
    <location>
        <begin position="469"/>
        <end position="501"/>
    </location>
</feature>
<dbReference type="Gene3D" id="1.10.1410.10">
    <property type="match status" value="2"/>
</dbReference>
<keyword evidence="4" id="KW-1185">Reference proteome</keyword>
<feature type="region of interest" description="Disordered" evidence="1">
    <location>
        <begin position="822"/>
        <end position="841"/>
    </location>
</feature>
<comment type="caution">
    <text evidence="3">The sequence shown here is derived from an EMBL/GenBank/DDBJ whole genome shotgun (WGS) entry which is preliminary data.</text>
</comment>
<evidence type="ECO:0000313" key="3">
    <source>
        <dbReference type="EMBL" id="KAG8499996.1"/>
    </source>
</evidence>
<reference evidence="3 4" key="1">
    <citation type="journal article" date="2021" name="bioRxiv">
        <title>The Gossypium anomalum genome as a resource for cotton improvement and evolutionary analysis of hybrid incompatibility.</title>
        <authorList>
            <person name="Grover C.E."/>
            <person name="Yuan D."/>
            <person name="Arick M.A."/>
            <person name="Miller E.R."/>
            <person name="Hu G."/>
            <person name="Peterson D.G."/>
            <person name="Wendel J.F."/>
            <person name="Udall J.A."/>
        </authorList>
    </citation>
    <scope>NUCLEOTIDE SEQUENCE [LARGE SCALE GENOMIC DNA]</scope>
    <source>
        <strain evidence="3">JFW-Udall</strain>
        <tissue evidence="3">Leaf</tissue>
    </source>
</reference>
<dbReference type="SUPFAM" id="SSF81301">
    <property type="entry name" value="Nucleotidyltransferase"/>
    <property type="match status" value="2"/>
</dbReference>
<dbReference type="OrthoDB" id="273917at2759"/>
<evidence type="ECO:0000313" key="4">
    <source>
        <dbReference type="Proteomes" id="UP000701853"/>
    </source>
</evidence>
<feature type="region of interest" description="Disordered" evidence="1">
    <location>
        <begin position="1086"/>
        <end position="1110"/>
    </location>
</feature>
<feature type="compositionally biased region" description="Polar residues" evidence="1">
    <location>
        <begin position="662"/>
        <end position="679"/>
    </location>
</feature>
<evidence type="ECO:0000256" key="1">
    <source>
        <dbReference type="SAM" id="MobiDB-lite"/>
    </source>
</evidence>
<gene>
    <name evidence="3" type="ORF">CXB51_006542</name>
</gene>
<feature type="region of interest" description="Disordered" evidence="1">
    <location>
        <begin position="1462"/>
        <end position="1531"/>
    </location>
</feature>
<feature type="region of interest" description="Disordered" evidence="1">
    <location>
        <begin position="740"/>
        <end position="774"/>
    </location>
</feature>
<feature type="compositionally biased region" description="Polar residues" evidence="1">
    <location>
        <begin position="689"/>
        <end position="701"/>
    </location>
</feature>
<feature type="domain" description="PAP/OAS1 substrate-binding-related" evidence="2">
    <location>
        <begin position="951"/>
        <end position="1087"/>
    </location>
</feature>
<dbReference type="EMBL" id="JAHUZN010000003">
    <property type="protein sequence ID" value="KAG8499996.1"/>
    <property type="molecule type" value="Genomic_DNA"/>
</dbReference>
<dbReference type="Pfam" id="PF26180">
    <property type="entry name" value="PAP-OAS1"/>
    <property type="match status" value="2"/>
</dbReference>
<dbReference type="Proteomes" id="UP000701853">
    <property type="component" value="Chromosome 3"/>
</dbReference>
<organism evidence="3 4">
    <name type="scientific">Gossypium anomalum</name>
    <dbReference type="NCBI Taxonomy" id="47600"/>
    <lineage>
        <taxon>Eukaryota</taxon>
        <taxon>Viridiplantae</taxon>
        <taxon>Streptophyta</taxon>
        <taxon>Embryophyta</taxon>
        <taxon>Tracheophyta</taxon>
        <taxon>Spermatophyta</taxon>
        <taxon>Magnoliopsida</taxon>
        <taxon>eudicotyledons</taxon>
        <taxon>Gunneridae</taxon>
        <taxon>Pentapetalae</taxon>
        <taxon>rosids</taxon>
        <taxon>malvids</taxon>
        <taxon>Malvales</taxon>
        <taxon>Malvaceae</taxon>
        <taxon>Malvoideae</taxon>
        <taxon>Gossypium</taxon>
    </lineage>
</organism>
<protein>
    <recommendedName>
        <fullName evidence="2">PAP/OAS1 substrate-binding-related domain-containing protein</fullName>
    </recommendedName>
</protein>
<dbReference type="InterPro" id="IPR058921">
    <property type="entry name" value="PAP/OAS1-rel"/>
</dbReference>
<feature type="region of interest" description="Disordered" evidence="1">
    <location>
        <begin position="1544"/>
        <end position="1595"/>
    </location>
</feature>
<feature type="compositionally biased region" description="Basic and acidic residues" evidence="1">
    <location>
        <begin position="469"/>
        <end position="481"/>
    </location>
</feature>
<evidence type="ECO:0000259" key="2">
    <source>
        <dbReference type="Pfam" id="PF26180"/>
    </source>
</evidence>
<feature type="compositionally biased region" description="Polar residues" evidence="1">
    <location>
        <begin position="751"/>
        <end position="760"/>
    </location>
</feature>
<feature type="compositionally biased region" description="Polar residues" evidence="1">
    <location>
        <begin position="1548"/>
        <end position="1567"/>
    </location>
</feature>
<name>A0A8J5ZGZ5_9ROSI</name>
<proteinExistence type="predicted"/>
<dbReference type="PANTHER" id="PTHR45979:SF2">
    <property type="entry name" value="PAP_OAS1 SUBSTRATE-BINDING DOMAIN SUPERFAMILY"/>
    <property type="match status" value="1"/>
</dbReference>
<feature type="region of interest" description="Disordered" evidence="1">
    <location>
        <begin position="12"/>
        <end position="35"/>
    </location>
</feature>
<sequence>MFLMGDLRDWSPEPNGVSSRDRYSSSSSSSSNQTGISAEYWRKAEEATQGIIARVQPTVVSEERRKAVIDYVQRLIRNYLGCEVFPFGSVPLKTYLPDGDIDLTAFGGLNFEEALANDACSVLEREDRNTAAEFVVKDVQLIRAEVLYKFLDYFSKFDWENYCISLNGPIPISSLPDIVVETPENGGGDLLLSNDFLRECVETFSVPSRGFDANSRIFPQKHLNIVDPLKENNNLGRSVSKGNFYRIRSAFTYGARKLGQILSQSEETLGDELHKFFSNTLDRHGNGQRPDVQDPAPLSRFRGLGATPSVSGTESCQEDQNFYESESSNSSTVTGNYRSSDNEGSLYKVNNGNMSKREADVGITFKEPQGSANASSISEIRLTGDAKDLATSRIQGLVISNDAHKSCPPNAVDGFLSSGTVRHAPHLYFCNLSLDNGEIRNGNVECKQSENSGLSEENATSGILGESSEKMGADVHGDHSENLSVSSRGVQSPVGPKNHPLSLNSAWSSEDLYPGYSSNPASCSAAPSQELLSSLSDLCGEYDANIRSLSYGQWWFDYAFSAAVPPMSSPLVSQFQSKNSWDVVRKSGQFRRNAISPMNANGGVPRQAYYPINPPVLHGSGFGMEEMPKPRGTGTYFPNPNTNYYKDRSLAARGRNPASARSLRNNGRAITSSEPNSPERNNREVAQMHSVNQGVGKSGSSELRHSGSEKALSPNSNGSMHQPDRLVEFGSMRALPLVPTFTETGKPHNPGSPNAQNSTGMERLKSAASMDQDRRDVGLGWRRRRPKAHWMIGRSVETGAAVFLLLMFLMGDLLDWSPETNGVSSRDRYSSSPSSSSNQTGISAEFWRKAEEATQGIISRVQPTVVSEERRKAVTDYVQRLIRNYLGCEVFPFGSVPLKTYLPDGDIDLTAFGGLIFEEALANDVCSVLEREDHNTAAEFVVKDVQLIRAEVLYKFLDYFSKFDWENYCISLNGPIPISSLPDIVVETPENGGGDLLLSNDFLRECVEKFSVPSRGFETNSRIFPQKHLNIVDPLRENNNLGRSVSKGNFYRIRSAFTYGARKLGQILSQSEETLGDELHKFFSNTLDRHGNGQRPDVQDPAPLSRFRGLGATPSVSVTESCQEDQNFYESESSNSSTVTGNYRFSDNEGSLYKVNNGNTSERETDVGITVKEPQGSANASSISEIRLTGDAKDLATSRIQGLVISNDAHKSCPPNAEDGFSSSGTVRHAPHLYFCNLSLDNGEIRNGNLERKQPENSGLSERNATSGILCASSEETGANEHGDRSENQLVASRGVQSPVGPKNQPLISNFAWSTEDRYPGYSSNPASSSAAPSQELLSSLSDLCGDYDANIHSLSYGQWCYDYAFSASVPPISSPLVSQFQSKNSWEAVHKSVQFRRNAISPMNANGGVPRQAYYPINPPVLHGSGFGMEEMPKPRGTGTYFPNPNTNYYKDRSLTARGRNPALARSPCNNGRAITFPEPNSPERSKRDLAQMQSINQGVGKSGSSELRHSGSEKALSPNANGSMDQPDRLVEFGSFGALPLAPACTETSKQENPGSPNTRNSTGTERLKSAASMGRDRFDNSSFPSEICNSIL</sequence>
<feature type="compositionally biased region" description="Polar residues" evidence="1">
    <location>
        <begin position="1493"/>
        <end position="1507"/>
    </location>
</feature>
<feature type="compositionally biased region" description="Polar residues" evidence="1">
    <location>
        <begin position="1583"/>
        <end position="1595"/>
    </location>
</feature>
<dbReference type="InterPro" id="IPR058920">
    <property type="entry name" value="PAP-OAS1-bd-rel"/>
</dbReference>
<feature type="region of interest" description="Disordered" evidence="1">
    <location>
        <begin position="280"/>
        <end position="351"/>
    </location>
</feature>
<feature type="domain" description="PAP/OAS1 substrate-binding-related" evidence="2">
    <location>
        <begin position="145"/>
        <end position="281"/>
    </location>
</feature>
<dbReference type="PANTHER" id="PTHR45979">
    <property type="entry name" value="PAP/OAS1 SUBSTRATE-BINDING DOMAIN SUPERFAMILY"/>
    <property type="match status" value="1"/>
</dbReference>
<feature type="region of interest" description="Disordered" evidence="1">
    <location>
        <begin position="627"/>
        <end position="723"/>
    </location>
</feature>
<dbReference type="SUPFAM" id="SSF81631">
    <property type="entry name" value="PAP/OAS1 substrate-binding domain"/>
    <property type="match status" value="2"/>
</dbReference>